<dbReference type="GO" id="GO:0006688">
    <property type="term" value="P:glycosphingolipid biosynthetic process"/>
    <property type="evidence" value="ECO:0007669"/>
    <property type="project" value="TreeGrafter"/>
</dbReference>
<evidence type="ECO:0000256" key="1">
    <source>
        <dbReference type="ARBA" id="ARBA00004606"/>
    </source>
</evidence>
<dbReference type="STRING" id="7574.A0A1S3IHZ0"/>
<name>A0A1S3IHZ0_LINAN</name>
<dbReference type="InterPro" id="IPR027995">
    <property type="entry name" value="Galactosyl_T_N"/>
</dbReference>
<dbReference type="Pfam" id="PF02709">
    <property type="entry name" value="Glyco_transf_7C"/>
    <property type="match status" value="1"/>
</dbReference>
<keyword evidence="4 11" id="KW-0328">Glycosyltransferase</keyword>
<dbReference type="GeneID" id="106164458"/>
<comment type="similarity">
    <text evidence="3 11">Belongs to the glycosyltransferase 7 family.</text>
</comment>
<evidence type="ECO:0000256" key="4">
    <source>
        <dbReference type="ARBA" id="ARBA00022676"/>
    </source>
</evidence>
<dbReference type="RefSeq" id="XP_013397832.1">
    <property type="nucleotide sequence ID" value="XM_013542378.2"/>
</dbReference>
<dbReference type="PANTHER" id="PTHR19300">
    <property type="entry name" value="BETA-1,4-GALACTOSYLTRANSFERASE"/>
    <property type="match status" value="1"/>
</dbReference>
<dbReference type="InterPro" id="IPR003859">
    <property type="entry name" value="Galactosyl_T"/>
</dbReference>
<keyword evidence="9" id="KW-0472">Membrane</keyword>
<dbReference type="GO" id="GO:0008378">
    <property type="term" value="F:galactosyltransferase activity"/>
    <property type="evidence" value="ECO:0007669"/>
    <property type="project" value="TreeGrafter"/>
</dbReference>
<comment type="function">
    <text evidence="11">Catalyses the transfer of galactose onto proteins or lipids.</text>
</comment>
<dbReference type="GO" id="GO:0016020">
    <property type="term" value="C:membrane"/>
    <property type="evidence" value="ECO:0007669"/>
    <property type="project" value="UniProtKB-SubCell"/>
</dbReference>
<feature type="domain" description="Galactosyltransferase N-terminal" evidence="13">
    <location>
        <begin position="68"/>
        <end position="201"/>
    </location>
</feature>
<evidence type="ECO:0000256" key="5">
    <source>
        <dbReference type="ARBA" id="ARBA00022679"/>
    </source>
</evidence>
<keyword evidence="8" id="KW-1133">Transmembrane helix</keyword>
<evidence type="ECO:0000256" key="8">
    <source>
        <dbReference type="ARBA" id="ARBA00022989"/>
    </source>
</evidence>
<evidence type="ECO:0000259" key="13">
    <source>
        <dbReference type="Pfam" id="PF13733"/>
    </source>
</evidence>
<evidence type="ECO:0000259" key="12">
    <source>
        <dbReference type="Pfam" id="PF02709"/>
    </source>
</evidence>
<dbReference type="GO" id="GO:0005794">
    <property type="term" value="C:Golgi apparatus"/>
    <property type="evidence" value="ECO:0007669"/>
    <property type="project" value="TreeGrafter"/>
</dbReference>
<dbReference type="SUPFAM" id="SSF53448">
    <property type="entry name" value="Nucleotide-diphospho-sugar transferases"/>
    <property type="match status" value="1"/>
</dbReference>
<dbReference type="EC" id="2.4.1.-" evidence="11"/>
<dbReference type="AlphaFoldDB" id="A0A1S3IHZ0"/>
<evidence type="ECO:0000313" key="14">
    <source>
        <dbReference type="Proteomes" id="UP000085678"/>
    </source>
</evidence>
<dbReference type="OrthoDB" id="10016069at2759"/>
<dbReference type="PRINTS" id="PR02050">
    <property type="entry name" value="B14GALTRFASE"/>
</dbReference>
<evidence type="ECO:0000313" key="15">
    <source>
        <dbReference type="RefSeq" id="XP_013397832.1"/>
    </source>
</evidence>
<accession>A0A1S3IHZ0</accession>
<evidence type="ECO:0000256" key="7">
    <source>
        <dbReference type="ARBA" id="ARBA00022968"/>
    </source>
</evidence>
<keyword evidence="14" id="KW-1185">Reference proteome</keyword>
<protein>
    <recommendedName>
        <fullName evidence="11">Beta-1,4-galactosyltransferase</fullName>
        <ecNumber evidence="11">2.4.1.-</ecNumber>
    </recommendedName>
</protein>
<keyword evidence="6" id="KW-0812">Transmembrane</keyword>
<comment type="pathway">
    <text evidence="2 11">Protein modification; protein glycosylation.</text>
</comment>
<keyword evidence="5 11" id="KW-0808">Transferase</keyword>
<dbReference type="PANTHER" id="PTHR19300:SF46">
    <property type="entry name" value="BETA-1,4-N-ACETYLGALACTOSAMINYLTRANSFERASE"/>
    <property type="match status" value="1"/>
</dbReference>
<dbReference type="KEGG" id="lak:106164458"/>
<dbReference type="GO" id="GO:0033842">
    <property type="term" value="F:N-acetyl-beta-glucosaminyl-derivative 4-beta-N-acetylgalactosaminyltransferase activity"/>
    <property type="evidence" value="ECO:0007669"/>
    <property type="project" value="TreeGrafter"/>
</dbReference>
<dbReference type="OMA" id="NCIARYR"/>
<dbReference type="InterPro" id="IPR027791">
    <property type="entry name" value="Galactosyl_T_C"/>
</dbReference>
<evidence type="ECO:0000256" key="9">
    <source>
        <dbReference type="ARBA" id="ARBA00023136"/>
    </source>
</evidence>
<dbReference type="Gene3D" id="3.90.550.10">
    <property type="entry name" value="Spore Coat Polysaccharide Biosynthesis Protein SpsA, Chain A"/>
    <property type="match status" value="1"/>
</dbReference>
<evidence type="ECO:0000256" key="3">
    <source>
        <dbReference type="ARBA" id="ARBA00005735"/>
    </source>
</evidence>
<dbReference type="Proteomes" id="UP000085678">
    <property type="component" value="Unplaced"/>
</dbReference>
<keyword evidence="10 11" id="KW-0325">Glycoprotein</keyword>
<dbReference type="InParanoid" id="A0A1S3IHZ0"/>
<evidence type="ECO:0000256" key="6">
    <source>
        <dbReference type="ARBA" id="ARBA00022692"/>
    </source>
</evidence>
<evidence type="ECO:0000256" key="11">
    <source>
        <dbReference type="RuleBase" id="RU368121"/>
    </source>
</evidence>
<dbReference type="GO" id="GO:0005975">
    <property type="term" value="P:carbohydrate metabolic process"/>
    <property type="evidence" value="ECO:0007669"/>
    <property type="project" value="InterPro"/>
</dbReference>
<comment type="subcellular location">
    <subcellularLocation>
        <location evidence="1">Membrane</location>
        <topology evidence="1">Single-pass type II membrane protein</topology>
    </subcellularLocation>
</comment>
<dbReference type="InterPro" id="IPR029044">
    <property type="entry name" value="Nucleotide-diphossugar_trans"/>
</dbReference>
<evidence type="ECO:0000256" key="10">
    <source>
        <dbReference type="ARBA" id="ARBA00023180"/>
    </source>
</evidence>
<keyword evidence="7 11" id="KW-0735">Signal-anchor</keyword>
<proteinExistence type="inferred from homology"/>
<feature type="domain" description="Galactosyltransferase C-terminal" evidence="12">
    <location>
        <begin position="205"/>
        <end position="282"/>
    </location>
</feature>
<gene>
    <name evidence="15" type="primary">LOC106164458</name>
</gene>
<dbReference type="UniPathway" id="UPA00378"/>
<reference evidence="15" key="1">
    <citation type="submission" date="2025-08" db="UniProtKB">
        <authorList>
            <consortium name="RefSeq"/>
        </authorList>
    </citation>
    <scope>IDENTIFICATION</scope>
    <source>
        <tissue evidence="15">Gonads</tissue>
    </source>
</reference>
<dbReference type="Pfam" id="PF13733">
    <property type="entry name" value="Glyco_transf_7N"/>
    <property type="match status" value="1"/>
</dbReference>
<evidence type="ECO:0000256" key="2">
    <source>
        <dbReference type="ARBA" id="ARBA00004922"/>
    </source>
</evidence>
<organism evidence="14 15">
    <name type="scientific">Lingula anatina</name>
    <name type="common">Brachiopod</name>
    <name type="synonym">Lingula unguis</name>
    <dbReference type="NCBI Taxonomy" id="7574"/>
    <lineage>
        <taxon>Eukaryota</taxon>
        <taxon>Metazoa</taxon>
        <taxon>Spiralia</taxon>
        <taxon>Lophotrochozoa</taxon>
        <taxon>Brachiopoda</taxon>
        <taxon>Linguliformea</taxon>
        <taxon>Lingulata</taxon>
        <taxon>Lingulida</taxon>
        <taxon>Linguloidea</taxon>
        <taxon>Lingulidae</taxon>
        <taxon>Lingula</taxon>
    </lineage>
</organism>
<sequence length="361" mass="41857">MWTATMLFSSTLRVLNSRFKARTATVLLCVSLFFTFSTLFRLPSQPALTESPHRTSQGTVKATGLPPCRYPDPGLVGKLRPQLTSLPLSLRDLSEKFPDIRGGHWKPSDCVPQFRVLLIIPFRDRWLHLSQFLDHYIPILQRQKIDFRIVVSEQNGTDSFNKGRVMNAAYLESNKEFGFDCVIFHDIDALLEDDRNLYVCPSTPRHLAPAVSRHNYTLKYPSLVGTALAFPNKHFEKVNGFSNSFWGWGGEDDEMAKRILASGLIIERPPTDIGRYTLIEHTKNKRVLQMEIQQHLIQATQFRMFFDGISTVKYKVLAKNVTPLFVHYIFDIGSLDPFELRRLYQSAERNRRFLQRRYIWR</sequence>